<evidence type="ECO:0000313" key="2">
    <source>
        <dbReference type="EMBL" id="GFY05852.1"/>
    </source>
</evidence>
<accession>A0A8X6S1P2</accession>
<evidence type="ECO:0000313" key="3">
    <source>
        <dbReference type="Proteomes" id="UP000887159"/>
    </source>
</evidence>
<feature type="region of interest" description="Disordered" evidence="1">
    <location>
        <begin position="118"/>
        <end position="137"/>
    </location>
</feature>
<dbReference type="AlphaFoldDB" id="A0A8X6S1P2"/>
<reference evidence="2" key="1">
    <citation type="submission" date="2020-08" db="EMBL/GenBank/DDBJ databases">
        <title>Multicomponent nature underlies the extraordinary mechanical properties of spider dragline silk.</title>
        <authorList>
            <person name="Kono N."/>
            <person name="Nakamura H."/>
            <person name="Mori M."/>
            <person name="Yoshida Y."/>
            <person name="Ohtoshi R."/>
            <person name="Malay A.D."/>
            <person name="Moran D.A.P."/>
            <person name="Tomita M."/>
            <person name="Numata K."/>
            <person name="Arakawa K."/>
        </authorList>
    </citation>
    <scope>NUCLEOTIDE SEQUENCE</scope>
</reference>
<dbReference type="Proteomes" id="UP000887159">
    <property type="component" value="Unassembled WGS sequence"/>
</dbReference>
<dbReference type="EMBL" id="BMAU01021255">
    <property type="protein sequence ID" value="GFY05852.1"/>
    <property type="molecule type" value="Genomic_DNA"/>
</dbReference>
<protein>
    <submittedName>
        <fullName evidence="2">Uncharacterized protein</fullName>
    </submittedName>
</protein>
<keyword evidence="3" id="KW-1185">Reference proteome</keyword>
<gene>
    <name evidence="2" type="ORF">TNCV_4405191</name>
</gene>
<sequence>MLKHLRFQIFEIQGAKLPVRLVNTTIEQRLVQGHETTPLRVKVDIEGISSELDSWGKGLLFLWMKRPEFYCSCVQPIGSANKECSTGLFAMKEDDDKCLDAKTNLFLKKFESPEVRGETWTDLERPEERGGDFGEQKLSEIGFGVRRRFSRRKERP</sequence>
<evidence type="ECO:0000256" key="1">
    <source>
        <dbReference type="SAM" id="MobiDB-lite"/>
    </source>
</evidence>
<proteinExistence type="predicted"/>
<comment type="caution">
    <text evidence="2">The sequence shown here is derived from an EMBL/GenBank/DDBJ whole genome shotgun (WGS) entry which is preliminary data.</text>
</comment>
<name>A0A8X6S1P2_TRICX</name>
<organism evidence="2 3">
    <name type="scientific">Trichonephila clavipes</name>
    <name type="common">Golden silk orbweaver</name>
    <name type="synonym">Nephila clavipes</name>
    <dbReference type="NCBI Taxonomy" id="2585209"/>
    <lineage>
        <taxon>Eukaryota</taxon>
        <taxon>Metazoa</taxon>
        <taxon>Ecdysozoa</taxon>
        <taxon>Arthropoda</taxon>
        <taxon>Chelicerata</taxon>
        <taxon>Arachnida</taxon>
        <taxon>Araneae</taxon>
        <taxon>Araneomorphae</taxon>
        <taxon>Entelegynae</taxon>
        <taxon>Araneoidea</taxon>
        <taxon>Nephilidae</taxon>
        <taxon>Trichonephila</taxon>
    </lineage>
</organism>